<dbReference type="Gene3D" id="3.40.50.720">
    <property type="entry name" value="NAD(P)-binding Rossmann-like Domain"/>
    <property type="match status" value="1"/>
</dbReference>
<sequence length="200" mass="22592">MEKNIAVVGAGYWGKNLVRVFYELGALNTICDVDKDLGSKYKLQFQNIKFIDSFKNLLNDSSLEAVAIATPAAYHYQMAKEALLSKKHVFVEKPLALKVEQGEELVSLAKKQGLVLMVGHILRYHPAIKKLKELVSTGELGKIQYIYSNRLNIGKIRSEENILWSFAPHDISVILFLLNEFPETIYATGGSYTFYMSPRT</sequence>
<dbReference type="InterPro" id="IPR051450">
    <property type="entry name" value="Gfo/Idh/MocA_Oxidoreductases"/>
</dbReference>
<gene>
    <name evidence="2" type="ORF">LCGC14_2337040</name>
</gene>
<evidence type="ECO:0000259" key="1">
    <source>
        <dbReference type="Pfam" id="PF01408"/>
    </source>
</evidence>
<dbReference type="SUPFAM" id="SSF51735">
    <property type="entry name" value="NAD(P)-binding Rossmann-fold domains"/>
    <property type="match status" value="1"/>
</dbReference>
<dbReference type="GO" id="GO:0000166">
    <property type="term" value="F:nucleotide binding"/>
    <property type="evidence" value="ECO:0007669"/>
    <property type="project" value="InterPro"/>
</dbReference>
<organism evidence="2">
    <name type="scientific">marine sediment metagenome</name>
    <dbReference type="NCBI Taxonomy" id="412755"/>
    <lineage>
        <taxon>unclassified sequences</taxon>
        <taxon>metagenomes</taxon>
        <taxon>ecological metagenomes</taxon>
    </lineage>
</organism>
<accession>A0A0F9F883</accession>
<reference evidence="2" key="1">
    <citation type="journal article" date="2015" name="Nature">
        <title>Complex archaea that bridge the gap between prokaryotes and eukaryotes.</title>
        <authorList>
            <person name="Spang A."/>
            <person name="Saw J.H."/>
            <person name="Jorgensen S.L."/>
            <person name="Zaremba-Niedzwiedzka K."/>
            <person name="Martijn J."/>
            <person name="Lind A.E."/>
            <person name="van Eijk R."/>
            <person name="Schleper C."/>
            <person name="Guy L."/>
            <person name="Ettema T.J."/>
        </authorList>
    </citation>
    <scope>NUCLEOTIDE SEQUENCE</scope>
</reference>
<dbReference type="AlphaFoldDB" id="A0A0F9F883"/>
<dbReference type="InterPro" id="IPR000683">
    <property type="entry name" value="Gfo/Idh/MocA-like_OxRdtase_N"/>
</dbReference>
<dbReference type="InterPro" id="IPR036291">
    <property type="entry name" value="NAD(P)-bd_dom_sf"/>
</dbReference>
<evidence type="ECO:0000313" key="2">
    <source>
        <dbReference type="EMBL" id="KKL47287.1"/>
    </source>
</evidence>
<dbReference type="PANTHER" id="PTHR43377">
    <property type="entry name" value="BILIVERDIN REDUCTASE A"/>
    <property type="match status" value="1"/>
</dbReference>
<dbReference type="PANTHER" id="PTHR43377:SF6">
    <property type="entry name" value="GFO_IDH_MOCA-LIKE OXIDOREDUCTASE N-TERMINAL DOMAIN-CONTAINING PROTEIN"/>
    <property type="match status" value="1"/>
</dbReference>
<name>A0A0F9F883_9ZZZZ</name>
<dbReference type="EMBL" id="LAZR01033721">
    <property type="protein sequence ID" value="KKL47287.1"/>
    <property type="molecule type" value="Genomic_DNA"/>
</dbReference>
<protein>
    <recommendedName>
        <fullName evidence="1">Gfo/Idh/MocA-like oxidoreductase N-terminal domain-containing protein</fullName>
    </recommendedName>
</protein>
<proteinExistence type="predicted"/>
<dbReference type="Gene3D" id="3.30.360.10">
    <property type="entry name" value="Dihydrodipicolinate Reductase, domain 2"/>
    <property type="match status" value="1"/>
</dbReference>
<dbReference type="Pfam" id="PF01408">
    <property type="entry name" value="GFO_IDH_MocA"/>
    <property type="match status" value="1"/>
</dbReference>
<comment type="caution">
    <text evidence="2">The sequence shown here is derived from an EMBL/GenBank/DDBJ whole genome shotgun (WGS) entry which is preliminary data.</text>
</comment>
<feature type="domain" description="Gfo/Idh/MocA-like oxidoreductase N-terminal" evidence="1">
    <location>
        <begin position="4"/>
        <end position="120"/>
    </location>
</feature>